<name>A0A1X6P693_PORUM</name>
<organism evidence="2 3">
    <name type="scientific">Porphyra umbilicalis</name>
    <name type="common">Purple laver</name>
    <name type="synonym">Red alga</name>
    <dbReference type="NCBI Taxonomy" id="2786"/>
    <lineage>
        <taxon>Eukaryota</taxon>
        <taxon>Rhodophyta</taxon>
        <taxon>Bangiophyceae</taxon>
        <taxon>Bangiales</taxon>
        <taxon>Bangiaceae</taxon>
        <taxon>Porphyra</taxon>
    </lineage>
</organism>
<proteinExistence type="predicted"/>
<dbReference type="Proteomes" id="UP000218209">
    <property type="component" value="Unassembled WGS sequence"/>
</dbReference>
<sequence>MTAFVSAAPVTGVGPPVGAWPGLPRRGGAVAARRPRPCPARCLSHVSVSQPVGPPPTLLAWTPVAGRNSRPTIEHTRITDTSVLYHTKASIYSPYFRSAFVARPYVPIRSRPSALSAWAQPPTTPTKNLLCLATDAGATAFRYEHVEQWLAASMADLADEAVIARRIRSPRVTPTSARRLGRAVAAVADGAPWVAERVEVAFVGCLAKFAADPALAAALVATAAGPAGPRRLVGASLREREWGVGLSMDDPGVEDPASWQGDNLLGVVLERVREVLLAQGAA</sequence>
<dbReference type="EMBL" id="KV918874">
    <property type="protein sequence ID" value="OSX76265.1"/>
    <property type="molecule type" value="Genomic_DNA"/>
</dbReference>
<dbReference type="Gene3D" id="1.10.357.40">
    <property type="entry name" value="YbiA-like"/>
    <property type="match status" value="1"/>
</dbReference>
<dbReference type="SUPFAM" id="SSF143990">
    <property type="entry name" value="YbiA-like"/>
    <property type="match status" value="1"/>
</dbReference>
<evidence type="ECO:0000259" key="1">
    <source>
        <dbReference type="Pfam" id="PF08719"/>
    </source>
</evidence>
<dbReference type="AlphaFoldDB" id="A0A1X6P693"/>
<dbReference type="InterPro" id="IPR012816">
    <property type="entry name" value="NADAR"/>
</dbReference>
<dbReference type="CDD" id="cd15457">
    <property type="entry name" value="NADAR"/>
    <property type="match status" value="1"/>
</dbReference>
<reference evidence="2 3" key="1">
    <citation type="submission" date="2017-03" db="EMBL/GenBank/DDBJ databases">
        <title>WGS assembly of Porphyra umbilicalis.</title>
        <authorList>
            <person name="Brawley S.H."/>
            <person name="Blouin N.A."/>
            <person name="Ficko-Blean E."/>
            <person name="Wheeler G.L."/>
            <person name="Lohr M."/>
            <person name="Goodson H.V."/>
            <person name="Jenkins J.W."/>
            <person name="Blaby-Haas C.E."/>
            <person name="Helliwell K.E."/>
            <person name="Chan C."/>
            <person name="Marriage T."/>
            <person name="Bhattacharya D."/>
            <person name="Klein A.S."/>
            <person name="Badis Y."/>
            <person name="Brodie J."/>
            <person name="Cao Y."/>
            <person name="Collen J."/>
            <person name="Dittami S.M."/>
            <person name="Gachon C.M."/>
            <person name="Green B.R."/>
            <person name="Karpowicz S."/>
            <person name="Kim J.W."/>
            <person name="Kudahl U."/>
            <person name="Lin S."/>
            <person name="Michel G."/>
            <person name="Mittag M."/>
            <person name="Olson B.J."/>
            <person name="Pangilinan J."/>
            <person name="Peng Y."/>
            <person name="Qiu H."/>
            <person name="Shu S."/>
            <person name="Singer J.T."/>
            <person name="Smith A.G."/>
            <person name="Sprecher B.N."/>
            <person name="Wagner V."/>
            <person name="Wang W."/>
            <person name="Wang Z.-Y."/>
            <person name="Yan J."/>
            <person name="Yarish C."/>
            <person name="Zoeuner-Riek S."/>
            <person name="Zhuang Y."/>
            <person name="Zou Y."/>
            <person name="Lindquist E.A."/>
            <person name="Grimwood J."/>
            <person name="Barry K."/>
            <person name="Rokhsar D.S."/>
            <person name="Schmutz J."/>
            <person name="Stiller J.W."/>
            <person name="Grossman A.R."/>
            <person name="Prochnik S.E."/>
        </authorList>
    </citation>
    <scope>NUCLEOTIDE SEQUENCE [LARGE SCALE GENOMIC DNA]</scope>
    <source>
        <strain evidence="2">4086291</strain>
    </source>
</reference>
<dbReference type="Pfam" id="PF08719">
    <property type="entry name" value="NADAR"/>
    <property type="match status" value="1"/>
</dbReference>
<gene>
    <name evidence="2" type="ORF">BU14_0200s0020</name>
</gene>
<evidence type="ECO:0000313" key="2">
    <source>
        <dbReference type="EMBL" id="OSX76265.1"/>
    </source>
</evidence>
<accession>A0A1X6P693</accession>
<keyword evidence="3" id="KW-1185">Reference proteome</keyword>
<protein>
    <recommendedName>
        <fullName evidence="1">NADAR domain-containing protein</fullName>
    </recommendedName>
</protein>
<dbReference type="InterPro" id="IPR037238">
    <property type="entry name" value="YbiA-like_sf"/>
</dbReference>
<evidence type="ECO:0000313" key="3">
    <source>
        <dbReference type="Proteomes" id="UP000218209"/>
    </source>
</evidence>
<feature type="domain" description="NADAR" evidence="1">
    <location>
        <begin position="133"/>
        <end position="276"/>
    </location>
</feature>